<keyword evidence="3" id="KW-0813">Transport</keyword>
<evidence type="ECO:0000256" key="7">
    <source>
        <dbReference type="ARBA" id="ARBA00023136"/>
    </source>
</evidence>
<protein>
    <recommendedName>
        <fullName evidence="9">DUF7872 domain-containing protein</fullName>
    </recommendedName>
</protein>
<keyword evidence="11" id="KW-1185">Reference proteome</keyword>
<dbReference type="PANTHER" id="PTHR33339:SF1">
    <property type="entry name" value="LYSM DOMAIN-CONTAINING PROTEIN"/>
    <property type="match status" value="1"/>
</dbReference>
<keyword evidence="7 8" id="KW-0472">Membrane</keyword>
<dbReference type="InterPro" id="IPR057194">
    <property type="entry name" value="DUF7872"/>
</dbReference>
<comment type="similarity">
    <text evidence="2">Belongs to the MIP/aquaporin (TC 1.A.8) family.</text>
</comment>
<dbReference type="InterPro" id="IPR000425">
    <property type="entry name" value="MIP"/>
</dbReference>
<sequence>MHPSHPEKFIKKFDWSHFYGHPLENFGADFMAASGEFIGTIAFLFVGLGGIQAAATSNQAGLPTLASSSTVPNIEHLMYISTSMGLSLLFSAWIFFRATGAAFNPNVSLALLLTGVITPTRFILYVGAQISASLVASALLKGLLPGPMSVVPNLAVGTSIAQGLLIEAFLTCALVLSVMFLAVEKHKATFLAPLGIAITLFACHLVGVVYTGAAMNSARAFGPAAVTGSWKDHWVYWVGPTIGSLLAVIIYVFMKRFEYWRSNIGQDTDVFSASPELFIARPVAEGSTTRPRFLSMSKSGERIWFPTTTAKNRSPSEALSVEARQVSQTLLMSIISTANGQALQVYSRRQTSKPTRMLRARDTYASSLEPSRTFPHYECAPKEVDPKTWKELELDSYLKTYPNGLTLTLTQFAQDHGALNLLCGMNQFCSAGQLCSPVIGRAWWVLAAVEQYTLYQNSLYTAIGFAADQAKANGAMLVQDLYPQNAKKKFRLFQSIGMILTLTMACVAVLAGVVFLVTPGLQAFAVAATAGAAVAIAQVTVLMKARAAELEAGRQDTFTKWAGYENQIANWRENAQTELQKRFEEVLNSPIGTHRGILGALEGGSYLQKELVVDMNDIKQKLSKVLTIRMIGQILRAKKGFVTLTHDCSHGGPNGAYPIDSGWLSYCYQNGTMLNVIYDNDGKSGNQFYNARVLVEKYNVTTEYIVKQAFGCWKRRQGPDFDPYADGTSLPHDEHAPCLINLPFCDTTISEVHKKLKHHTTPKACRVTGQISLP</sequence>
<feature type="transmembrane region" description="Helical" evidence="8">
    <location>
        <begin position="108"/>
        <end position="140"/>
    </location>
</feature>
<dbReference type="Pfam" id="PF25278">
    <property type="entry name" value="DUF7872"/>
    <property type="match status" value="1"/>
</dbReference>
<evidence type="ECO:0000256" key="5">
    <source>
        <dbReference type="ARBA" id="ARBA00022737"/>
    </source>
</evidence>
<dbReference type="FunFam" id="1.20.1080.10:FF:000014">
    <property type="entry name" value="Aquaporin 1"/>
    <property type="match status" value="1"/>
</dbReference>
<reference evidence="10 11" key="1">
    <citation type="submission" date="2017-11" db="EMBL/GenBank/DDBJ databases">
        <title>De novo assembly and phasing of dikaryotic genomes from two isolates of Puccinia coronata f. sp. avenae, the causal agent of oat crown rust.</title>
        <authorList>
            <person name="Miller M.E."/>
            <person name="Zhang Y."/>
            <person name="Omidvar V."/>
            <person name="Sperschneider J."/>
            <person name="Schwessinger B."/>
            <person name="Raley C."/>
            <person name="Palmer J.M."/>
            <person name="Garnica D."/>
            <person name="Upadhyaya N."/>
            <person name="Rathjen J."/>
            <person name="Taylor J.M."/>
            <person name="Park R.F."/>
            <person name="Dodds P.N."/>
            <person name="Hirsch C.D."/>
            <person name="Kianian S.F."/>
            <person name="Figueroa M."/>
        </authorList>
    </citation>
    <scope>NUCLEOTIDE SEQUENCE [LARGE SCALE GENOMIC DNA]</scope>
    <source>
        <strain evidence="10">12NC29</strain>
    </source>
</reference>
<feature type="transmembrane region" description="Helical" evidence="8">
    <location>
        <begin position="523"/>
        <end position="543"/>
    </location>
</feature>
<name>A0A2N5T8D5_9BASI</name>
<keyword evidence="5" id="KW-0677">Repeat</keyword>
<dbReference type="OrthoDB" id="2501761at2759"/>
<feature type="transmembrane region" description="Helical" evidence="8">
    <location>
        <begin position="37"/>
        <end position="56"/>
    </location>
</feature>
<keyword evidence="6 8" id="KW-1133">Transmembrane helix</keyword>
<evidence type="ECO:0000256" key="2">
    <source>
        <dbReference type="ARBA" id="ARBA00006175"/>
    </source>
</evidence>
<evidence type="ECO:0000256" key="3">
    <source>
        <dbReference type="ARBA" id="ARBA00022448"/>
    </source>
</evidence>
<gene>
    <name evidence="10" type="ORF">PCANC_02930</name>
</gene>
<feature type="transmembrane region" description="Helical" evidence="8">
    <location>
        <begin position="160"/>
        <end position="183"/>
    </location>
</feature>
<evidence type="ECO:0000313" key="11">
    <source>
        <dbReference type="Proteomes" id="UP000235388"/>
    </source>
</evidence>
<feature type="transmembrane region" description="Helical" evidence="8">
    <location>
        <begin position="76"/>
        <end position="96"/>
    </location>
</feature>
<evidence type="ECO:0000259" key="9">
    <source>
        <dbReference type="Pfam" id="PF25278"/>
    </source>
</evidence>
<dbReference type="Gene3D" id="1.20.1080.10">
    <property type="entry name" value="Glycerol uptake facilitator protein"/>
    <property type="match status" value="1"/>
</dbReference>
<feature type="domain" description="DUF7872" evidence="9">
    <location>
        <begin position="554"/>
        <end position="772"/>
    </location>
</feature>
<evidence type="ECO:0000256" key="8">
    <source>
        <dbReference type="SAM" id="Phobius"/>
    </source>
</evidence>
<proteinExistence type="inferred from homology"/>
<dbReference type="Proteomes" id="UP000235388">
    <property type="component" value="Unassembled WGS sequence"/>
</dbReference>
<dbReference type="SUPFAM" id="SSF81338">
    <property type="entry name" value="Aquaporin-like"/>
    <property type="match status" value="1"/>
</dbReference>
<dbReference type="Pfam" id="PF00230">
    <property type="entry name" value="MIP"/>
    <property type="match status" value="1"/>
</dbReference>
<evidence type="ECO:0000256" key="4">
    <source>
        <dbReference type="ARBA" id="ARBA00022692"/>
    </source>
</evidence>
<dbReference type="GO" id="GO:0016020">
    <property type="term" value="C:membrane"/>
    <property type="evidence" value="ECO:0007669"/>
    <property type="project" value="UniProtKB-SubCell"/>
</dbReference>
<dbReference type="AlphaFoldDB" id="A0A2N5T8D5"/>
<feature type="transmembrane region" description="Helical" evidence="8">
    <location>
        <begin position="190"/>
        <end position="214"/>
    </location>
</feature>
<feature type="transmembrane region" description="Helical" evidence="8">
    <location>
        <begin position="234"/>
        <end position="254"/>
    </location>
</feature>
<evidence type="ECO:0000256" key="1">
    <source>
        <dbReference type="ARBA" id="ARBA00004141"/>
    </source>
</evidence>
<dbReference type="InterPro" id="IPR023271">
    <property type="entry name" value="Aquaporin-like"/>
</dbReference>
<comment type="caution">
    <text evidence="10">The sequence shown here is derived from an EMBL/GenBank/DDBJ whole genome shotgun (WGS) entry which is preliminary data.</text>
</comment>
<accession>A0A2N5T8D5</accession>
<dbReference type="PRINTS" id="PR00783">
    <property type="entry name" value="MINTRINSICP"/>
</dbReference>
<comment type="subcellular location">
    <subcellularLocation>
        <location evidence="1">Membrane</location>
        <topology evidence="1">Multi-pass membrane protein</topology>
    </subcellularLocation>
</comment>
<dbReference type="STRING" id="200324.A0A2N5T8D5"/>
<dbReference type="EMBL" id="PGCJ01000780">
    <property type="protein sequence ID" value="PLW21757.1"/>
    <property type="molecule type" value="Genomic_DNA"/>
</dbReference>
<evidence type="ECO:0000313" key="10">
    <source>
        <dbReference type="EMBL" id="PLW21757.1"/>
    </source>
</evidence>
<dbReference type="GO" id="GO:0015267">
    <property type="term" value="F:channel activity"/>
    <property type="evidence" value="ECO:0007669"/>
    <property type="project" value="InterPro"/>
</dbReference>
<keyword evidence="4 8" id="KW-0812">Transmembrane</keyword>
<evidence type="ECO:0000256" key="6">
    <source>
        <dbReference type="ARBA" id="ARBA00022989"/>
    </source>
</evidence>
<feature type="transmembrane region" description="Helical" evidence="8">
    <location>
        <begin position="496"/>
        <end position="517"/>
    </location>
</feature>
<organism evidence="10 11">
    <name type="scientific">Puccinia coronata f. sp. avenae</name>
    <dbReference type="NCBI Taxonomy" id="200324"/>
    <lineage>
        <taxon>Eukaryota</taxon>
        <taxon>Fungi</taxon>
        <taxon>Dikarya</taxon>
        <taxon>Basidiomycota</taxon>
        <taxon>Pucciniomycotina</taxon>
        <taxon>Pucciniomycetes</taxon>
        <taxon>Pucciniales</taxon>
        <taxon>Pucciniaceae</taxon>
        <taxon>Puccinia</taxon>
    </lineage>
</organism>
<dbReference type="PANTHER" id="PTHR33339">
    <property type="entry name" value="LYSM DOMAIN-CONTAINING PROTEIN"/>
    <property type="match status" value="1"/>
</dbReference>